<dbReference type="EMBL" id="CP011340">
    <property type="protein sequence ID" value="ALC25311.1"/>
    <property type="molecule type" value="Genomic_DNA"/>
</dbReference>
<dbReference type="OrthoDB" id="5181666at2"/>
<dbReference type="KEGG" id="spri:SPRI_7005"/>
<dbReference type="PATRIC" id="fig|38300.4.peg.7332"/>
<dbReference type="Gene3D" id="3.40.1350.10">
    <property type="match status" value="1"/>
</dbReference>
<organism evidence="1">
    <name type="scientific">Streptomyces pristinaespiralis</name>
    <dbReference type="NCBI Taxonomy" id="38300"/>
    <lineage>
        <taxon>Bacteria</taxon>
        <taxon>Bacillati</taxon>
        <taxon>Actinomycetota</taxon>
        <taxon>Actinomycetes</taxon>
        <taxon>Kitasatosporales</taxon>
        <taxon>Streptomycetaceae</taxon>
        <taxon>Streptomyces</taxon>
    </lineage>
</organism>
<dbReference type="Pfam" id="PF04471">
    <property type="entry name" value="Mrr_cat"/>
    <property type="match status" value="1"/>
</dbReference>
<name>A0A0M5IS44_STRPR</name>
<evidence type="ECO:0000313" key="2">
    <source>
        <dbReference type="Proteomes" id="UP000060513"/>
    </source>
</evidence>
<dbReference type="PANTHER" id="PTHR30015">
    <property type="entry name" value="MRR RESTRICTION SYSTEM PROTEIN"/>
    <property type="match status" value="1"/>
</dbReference>
<dbReference type="SUPFAM" id="SSF52980">
    <property type="entry name" value="Restriction endonuclease-like"/>
    <property type="match status" value="1"/>
</dbReference>
<evidence type="ECO:0000313" key="1">
    <source>
        <dbReference type="EMBL" id="ALC25311.1"/>
    </source>
</evidence>
<sequence>MTVPFRRPARGQRKTAFSLRQLVLFFGLVAIVLCAVGLTLKLIVRAAEERPATAVAVVAALVLAGAGLRSARRRRAAARLAEDLTDLTHHVASTSTAEEGLMPGPVPEGEEVPTTFAADDLAAMDPDSFEQAVAALCERDGCRDVEVVGGTGDLGADVIATTPDGRRLVMQCKRYGPMNKVGSQEVQRFGGTCFAVHEADVAAVVTTGEFTQPATEYAGRCGIRCFDHQSLVAWTDGSGPAPWDTEALSPPIVPGPAQETGDSLTGS</sequence>
<dbReference type="GO" id="GO:0003677">
    <property type="term" value="F:DNA binding"/>
    <property type="evidence" value="ECO:0007669"/>
    <property type="project" value="InterPro"/>
</dbReference>
<dbReference type="GO" id="GO:0015666">
    <property type="term" value="F:restriction endodeoxyribonuclease activity"/>
    <property type="evidence" value="ECO:0007669"/>
    <property type="project" value="TreeGrafter"/>
</dbReference>
<reference evidence="1 2" key="1">
    <citation type="submission" date="2015-08" db="EMBL/GenBank/DDBJ databases">
        <title>Genome sequence of the pristinamycin over-producing bacterium Streptomyces pristinaespiralis HCCB10218.</title>
        <authorList>
            <person name="Tian J."/>
            <person name="Yang J."/>
            <person name="Li L."/>
            <person name="Ruan L."/>
            <person name="Wei W."/>
            <person name="Zheng G."/>
            <person name="Wei Z."/>
            <person name="Yang S."/>
            <person name="Ge M."/>
            <person name="Jiang W."/>
            <person name="Lu Y."/>
        </authorList>
    </citation>
    <scope>NUCLEOTIDE SEQUENCE [LARGE SCALE GENOMIC DNA]</scope>
    <source>
        <strain evidence="1 2">HCCB 10218</strain>
    </source>
</reference>
<dbReference type="Proteomes" id="UP000060513">
    <property type="component" value="Chromosome"/>
</dbReference>
<dbReference type="AlphaFoldDB" id="A0A0M5IS44"/>
<dbReference type="InterPro" id="IPR011856">
    <property type="entry name" value="tRNA_endonuc-like_dom_sf"/>
</dbReference>
<dbReference type="OMA" id="IQCKRYG"/>
<dbReference type="PANTHER" id="PTHR30015:SF6">
    <property type="entry name" value="SLL1429 PROTEIN"/>
    <property type="match status" value="1"/>
</dbReference>
<accession>A0A0M5IS44</accession>
<dbReference type="InterPro" id="IPR007560">
    <property type="entry name" value="Restrct_endonuc_IV_Mrr"/>
</dbReference>
<dbReference type="InterPro" id="IPR052906">
    <property type="entry name" value="Type_IV_Methyl-Rstrct_Enzyme"/>
</dbReference>
<dbReference type="STRING" id="38300.SPRI_7005"/>
<protein>
    <submittedName>
        <fullName evidence="1">Membrane protein</fullName>
    </submittedName>
</protein>
<dbReference type="GO" id="GO:0009307">
    <property type="term" value="P:DNA restriction-modification system"/>
    <property type="evidence" value="ECO:0007669"/>
    <property type="project" value="InterPro"/>
</dbReference>
<dbReference type="InterPro" id="IPR011335">
    <property type="entry name" value="Restrct_endonuc-II-like"/>
</dbReference>
<gene>
    <name evidence="1" type="ORF">SPRI_7005</name>
</gene>
<proteinExistence type="predicted"/>